<keyword evidence="3" id="KW-0949">S-adenosyl-L-methionine</keyword>
<name>A0ABN8Q540_9CNID</name>
<dbReference type="Pfam" id="PF01596">
    <property type="entry name" value="Methyltransf_3"/>
    <property type="match status" value="1"/>
</dbReference>
<proteinExistence type="inferred from homology"/>
<evidence type="ECO:0000313" key="6">
    <source>
        <dbReference type="Proteomes" id="UP001159405"/>
    </source>
</evidence>
<organism evidence="5 6">
    <name type="scientific">Porites lobata</name>
    <dbReference type="NCBI Taxonomy" id="104759"/>
    <lineage>
        <taxon>Eukaryota</taxon>
        <taxon>Metazoa</taxon>
        <taxon>Cnidaria</taxon>
        <taxon>Anthozoa</taxon>
        <taxon>Hexacorallia</taxon>
        <taxon>Scleractinia</taxon>
        <taxon>Fungiina</taxon>
        <taxon>Poritidae</taxon>
        <taxon>Porites</taxon>
    </lineage>
</organism>
<keyword evidence="2" id="KW-0808">Transferase</keyword>
<evidence type="ECO:0000256" key="4">
    <source>
        <dbReference type="ARBA" id="ARBA00023453"/>
    </source>
</evidence>
<comment type="caution">
    <text evidence="5">The sequence shown here is derived from an EMBL/GenBank/DDBJ whole genome shotgun (WGS) entry which is preliminary data.</text>
</comment>
<dbReference type="PANTHER" id="PTHR10509:SF14">
    <property type="entry name" value="CAFFEOYL-COA O-METHYLTRANSFERASE 3-RELATED"/>
    <property type="match status" value="1"/>
</dbReference>
<dbReference type="PROSITE" id="PS51682">
    <property type="entry name" value="SAM_OMT_I"/>
    <property type="match status" value="1"/>
</dbReference>
<dbReference type="Gene3D" id="3.40.50.150">
    <property type="entry name" value="Vaccinia Virus protein VP39"/>
    <property type="match status" value="1"/>
</dbReference>
<evidence type="ECO:0000313" key="5">
    <source>
        <dbReference type="EMBL" id="CAH3156953.1"/>
    </source>
</evidence>
<dbReference type="InterPro" id="IPR050362">
    <property type="entry name" value="Cation-dep_OMT"/>
</dbReference>
<dbReference type="Proteomes" id="UP001159405">
    <property type="component" value="Unassembled WGS sequence"/>
</dbReference>
<dbReference type="EMBL" id="CALNXK010000106">
    <property type="protein sequence ID" value="CAH3156953.1"/>
    <property type="molecule type" value="Genomic_DNA"/>
</dbReference>
<comment type="similarity">
    <text evidence="4">Belongs to the class I-like SAM-binding methyltransferase superfamily. Cation-dependent O-methyltransferase family.</text>
</comment>
<reference evidence="5 6" key="1">
    <citation type="submission" date="2022-05" db="EMBL/GenBank/DDBJ databases">
        <authorList>
            <consortium name="Genoscope - CEA"/>
            <person name="William W."/>
        </authorList>
    </citation>
    <scope>NUCLEOTIDE SEQUENCE [LARGE SCALE GENOMIC DNA]</scope>
</reference>
<sequence>MMTQVPSSDHTEDCPRYEDQEMFTPCMIGELEAQFLKMMVQLTDAKRILDVGEAVIVMDDLKTAGEKFDIVFLDAPKDQYIPYHKFALDMLTPSGFIMADNSRCALLYDEDDSRRQPLHDFNQMVKKEKRVEQLVVPLREGVSIIRPKKYL</sequence>
<evidence type="ECO:0000256" key="3">
    <source>
        <dbReference type="ARBA" id="ARBA00022691"/>
    </source>
</evidence>
<keyword evidence="1" id="KW-0489">Methyltransferase</keyword>
<dbReference type="InterPro" id="IPR029063">
    <property type="entry name" value="SAM-dependent_MTases_sf"/>
</dbReference>
<gene>
    <name evidence="5" type="ORF">PLOB_00002010</name>
</gene>
<protein>
    <recommendedName>
        <fullName evidence="7">Caffeoyl-CoA O-methyltransferase</fullName>
    </recommendedName>
</protein>
<dbReference type="PANTHER" id="PTHR10509">
    <property type="entry name" value="O-METHYLTRANSFERASE-RELATED"/>
    <property type="match status" value="1"/>
</dbReference>
<keyword evidence="6" id="KW-1185">Reference proteome</keyword>
<dbReference type="InterPro" id="IPR002935">
    <property type="entry name" value="SAM_O-MeTrfase"/>
</dbReference>
<dbReference type="SUPFAM" id="SSF53335">
    <property type="entry name" value="S-adenosyl-L-methionine-dependent methyltransferases"/>
    <property type="match status" value="1"/>
</dbReference>
<evidence type="ECO:0000256" key="1">
    <source>
        <dbReference type="ARBA" id="ARBA00022603"/>
    </source>
</evidence>
<accession>A0ABN8Q540</accession>
<evidence type="ECO:0000256" key="2">
    <source>
        <dbReference type="ARBA" id="ARBA00022679"/>
    </source>
</evidence>
<evidence type="ECO:0008006" key="7">
    <source>
        <dbReference type="Google" id="ProtNLM"/>
    </source>
</evidence>